<gene>
    <name evidence="2" type="ORF">CONCODRAFT_70034</name>
</gene>
<evidence type="ECO:0000313" key="3">
    <source>
        <dbReference type="Proteomes" id="UP000070444"/>
    </source>
</evidence>
<reference evidence="2 3" key="1">
    <citation type="journal article" date="2015" name="Genome Biol. Evol.">
        <title>Phylogenomic analyses indicate that early fungi evolved digesting cell walls of algal ancestors of land plants.</title>
        <authorList>
            <person name="Chang Y."/>
            <person name="Wang S."/>
            <person name="Sekimoto S."/>
            <person name="Aerts A.L."/>
            <person name="Choi C."/>
            <person name="Clum A."/>
            <person name="LaButti K.M."/>
            <person name="Lindquist E.A."/>
            <person name="Yee Ngan C."/>
            <person name="Ohm R.A."/>
            <person name="Salamov A.A."/>
            <person name="Grigoriev I.V."/>
            <person name="Spatafora J.W."/>
            <person name="Berbee M.L."/>
        </authorList>
    </citation>
    <scope>NUCLEOTIDE SEQUENCE [LARGE SCALE GENOMIC DNA]</scope>
    <source>
        <strain evidence="2 3">NRRL 28638</strain>
    </source>
</reference>
<proteinExistence type="predicted"/>
<keyword evidence="3" id="KW-1185">Reference proteome</keyword>
<keyword evidence="1" id="KW-0812">Transmembrane</keyword>
<name>A0A137P862_CONC2</name>
<feature type="transmembrane region" description="Helical" evidence="1">
    <location>
        <begin position="7"/>
        <end position="27"/>
    </location>
</feature>
<keyword evidence="1" id="KW-1133">Transmembrane helix</keyword>
<dbReference type="STRING" id="796925.A0A137P862"/>
<dbReference type="Proteomes" id="UP000070444">
    <property type="component" value="Unassembled WGS sequence"/>
</dbReference>
<keyword evidence="1" id="KW-0472">Membrane</keyword>
<dbReference type="EMBL" id="KQ964481">
    <property type="protein sequence ID" value="KXN71190.1"/>
    <property type="molecule type" value="Genomic_DNA"/>
</dbReference>
<organism evidence="2 3">
    <name type="scientific">Conidiobolus coronatus (strain ATCC 28846 / CBS 209.66 / NRRL 28638)</name>
    <name type="common">Delacroixia coronata</name>
    <dbReference type="NCBI Taxonomy" id="796925"/>
    <lineage>
        <taxon>Eukaryota</taxon>
        <taxon>Fungi</taxon>
        <taxon>Fungi incertae sedis</taxon>
        <taxon>Zoopagomycota</taxon>
        <taxon>Entomophthoromycotina</taxon>
        <taxon>Entomophthoromycetes</taxon>
        <taxon>Entomophthorales</taxon>
        <taxon>Ancylistaceae</taxon>
        <taxon>Conidiobolus</taxon>
    </lineage>
</organism>
<dbReference type="Gene3D" id="3.40.50.11350">
    <property type="match status" value="1"/>
</dbReference>
<evidence type="ECO:0000313" key="2">
    <source>
        <dbReference type="EMBL" id="KXN71190.1"/>
    </source>
</evidence>
<dbReference type="AlphaFoldDB" id="A0A137P862"/>
<dbReference type="OrthoDB" id="2559662at2759"/>
<protein>
    <submittedName>
        <fullName evidence="2">Uncharacterized protein</fullName>
    </submittedName>
</protein>
<accession>A0A137P862</accession>
<sequence>MPQNYKKLFLISTVSTLIIVLLILTGYKAKDRYYLNSSNKLTVEKDTESLRKYVYFTTNHGGFNNQLGQIWLYKFIAKLTGRDLVISGFHPQRDEYTYTPLSTYIDEPSFLDGISAISEKEYNSTCRSKSHVIERPEWGIWDPKIDQIRELVNEINSVSNKCLMITGHIPSYIYYWSDFFIRDYPEIKEKSLKNFKLTQKVLDVVKQYKIDNELNKEKYLSVHLRRGDFEEHCKKYLIPGKRGAFSFNQLFGKFPVLIPEDPLMEHCFPSVKTIVKVIDVAISKLPSKPKSIFLMHNANSTELEELLPLLSKRFDRFIN</sequence>
<evidence type="ECO:0000256" key="1">
    <source>
        <dbReference type="SAM" id="Phobius"/>
    </source>
</evidence>